<feature type="region of interest" description="Disordered" evidence="1">
    <location>
        <begin position="48"/>
        <end position="74"/>
    </location>
</feature>
<comment type="caution">
    <text evidence="2">The sequence shown here is derived from an EMBL/GenBank/DDBJ whole genome shotgun (WGS) entry which is preliminary data.</text>
</comment>
<dbReference type="AlphaFoldDB" id="A0ABD0QCF5"/>
<gene>
    <name evidence="2" type="ORF">M9458_019564</name>
</gene>
<accession>A0ABD0QCF5</accession>
<dbReference type="Proteomes" id="UP001529510">
    <property type="component" value="Unassembled WGS sequence"/>
</dbReference>
<proteinExistence type="predicted"/>
<evidence type="ECO:0000256" key="1">
    <source>
        <dbReference type="SAM" id="MobiDB-lite"/>
    </source>
</evidence>
<organism evidence="2 3">
    <name type="scientific">Cirrhinus mrigala</name>
    <name type="common">Mrigala</name>
    <dbReference type="NCBI Taxonomy" id="683832"/>
    <lineage>
        <taxon>Eukaryota</taxon>
        <taxon>Metazoa</taxon>
        <taxon>Chordata</taxon>
        <taxon>Craniata</taxon>
        <taxon>Vertebrata</taxon>
        <taxon>Euteleostomi</taxon>
        <taxon>Actinopterygii</taxon>
        <taxon>Neopterygii</taxon>
        <taxon>Teleostei</taxon>
        <taxon>Ostariophysi</taxon>
        <taxon>Cypriniformes</taxon>
        <taxon>Cyprinidae</taxon>
        <taxon>Labeoninae</taxon>
        <taxon>Labeonini</taxon>
        <taxon>Cirrhinus</taxon>
    </lineage>
</organism>
<reference evidence="2 3" key="1">
    <citation type="submission" date="2024-05" db="EMBL/GenBank/DDBJ databases">
        <title>Genome sequencing and assembly of Indian major carp, Cirrhinus mrigala (Hamilton, 1822).</title>
        <authorList>
            <person name="Mohindra V."/>
            <person name="Chowdhury L.M."/>
            <person name="Lal K."/>
            <person name="Jena J.K."/>
        </authorList>
    </citation>
    <scope>NUCLEOTIDE SEQUENCE [LARGE SCALE GENOMIC DNA]</scope>
    <source>
        <strain evidence="2">CM1030</strain>
        <tissue evidence="2">Blood</tissue>
    </source>
</reference>
<feature type="non-terminal residue" evidence="2">
    <location>
        <position position="1"/>
    </location>
</feature>
<name>A0ABD0QCF5_CIRMR</name>
<sequence>WCVAGWPDNVRVAGSRQGSKKSGAEDLGMRAYDSLVIQNAADIARENDRLRGHISAPPLGERPEPVGKEEDSPK</sequence>
<keyword evidence="3" id="KW-1185">Reference proteome</keyword>
<evidence type="ECO:0000313" key="2">
    <source>
        <dbReference type="EMBL" id="KAL0183868.1"/>
    </source>
</evidence>
<evidence type="ECO:0000313" key="3">
    <source>
        <dbReference type="Proteomes" id="UP001529510"/>
    </source>
</evidence>
<protein>
    <submittedName>
        <fullName evidence="2">Uncharacterized protein</fullName>
    </submittedName>
</protein>
<feature type="compositionally biased region" description="Basic and acidic residues" evidence="1">
    <location>
        <begin position="61"/>
        <end position="74"/>
    </location>
</feature>
<dbReference type="EMBL" id="JAMKFB020000009">
    <property type="protein sequence ID" value="KAL0183868.1"/>
    <property type="molecule type" value="Genomic_DNA"/>
</dbReference>
<feature type="non-terminal residue" evidence="2">
    <location>
        <position position="74"/>
    </location>
</feature>